<dbReference type="NCBIfam" id="NF003242">
    <property type="entry name" value="PRK04200.1"/>
    <property type="match status" value="1"/>
</dbReference>
<evidence type="ECO:0000256" key="6">
    <source>
        <dbReference type="ARBA" id="ARBA00023152"/>
    </source>
</evidence>
<gene>
    <name evidence="10" type="primary">apgM</name>
    <name evidence="10" type="ORF">MMAB1_2342</name>
</gene>
<evidence type="ECO:0000313" key="10">
    <source>
        <dbReference type="EMBL" id="CVK33555.1"/>
    </source>
</evidence>
<keyword evidence="7 10" id="KW-0413">Isomerase</keyword>
<dbReference type="Gene3D" id="3.40.720.10">
    <property type="entry name" value="Alkaline Phosphatase, subunit A"/>
    <property type="match status" value="2"/>
</dbReference>
<dbReference type="UniPathway" id="UPA00109">
    <property type="reaction ID" value="UER00186"/>
</dbReference>
<dbReference type="GO" id="GO:0006096">
    <property type="term" value="P:glycolytic process"/>
    <property type="evidence" value="ECO:0007669"/>
    <property type="project" value="UniProtKB-UniPathway"/>
</dbReference>
<dbReference type="NCBIfam" id="TIGR02535">
    <property type="entry name" value="hyp_Hser_kinase"/>
    <property type="match status" value="1"/>
</dbReference>
<feature type="compositionally biased region" description="Low complexity" evidence="8">
    <location>
        <begin position="396"/>
        <end position="405"/>
    </location>
</feature>
<dbReference type="InterPro" id="IPR004456">
    <property type="entry name" value="Pglycerate_mutase_ApgM"/>
</dbReference>
<evidence type="ECO:0000313" key="11">
    <source>
        <dbReference type="Proteomes" id="UP000069850"/>
    </source>
</evidence>
<comment type="similarity">
    <text evidence="4">Belongs to the BPG-independent phosphoglycerate mutase family. A-PGAM subfamily.</text>
</comment>
<dbReference type="PANTHER" id="PTHR31209">
    <property type="entry name" value="COFACTOR-INDEPENDENT PHOSPHOGLYCERATE MUTASE"/>
    <property type="match status" value="1"/>
</dbReference>
<dbReference type="Pfam" id="PF10143">
    <property type="entry name" value="PhosphMutase"/>
    <property type="match status" value="1"/>
</dbReference>
<dbReference type="InterPro" id="IPR006124">
    <property type="entry name" value="Metalloenzyme"/>
</dbReference>
<accession>A0A0X3BQ05</accession>
<evidence type="ECO:0000256" key="5">
    <source>
        <dbReference type="ARBA" id="ARBA00012026"/>
    </source>
</evidence>
<feature type="region of interest" description="Disordered" evidence="8">
    <location>
        <begin position="377"/>
        <end position="415"/>
    </location>
</feature>
<dbReference type="Pfam" id="PF01676">
    <property type="entry name" value="Metalloenzyme"/>
    <property type="match status" value="1"/>
</dbReference>
<name>A0A0X3BQ05_9EURY</name>
<evidence type="ECO:0000259" key="9">
    <source>
        <dbReference type="Pfam" id="PF01676"/>
    </source>
</evidence>
<sequence>MSPRRHRSPVNLTRDTRQSDYSEIHMKYVIILGDGMADEPLAELGGRTPLEYAEIPNMDRIAREGRCGMLRTVPDEFEPGSDIANLSILGYDPRTTYTGRGPLEAASMGVSLQDGEIAYRCNLVTVRDGMMEDFNAGHISSTEGAELLRDLDTALGDVRVYPGVGYRNLMVVSRALGAETTAPHDIVGQPIEDYLPRGGDAEILLDCIERSEEVFADHPVNLRRLQEGKAPATGIWPWSGGKKPSLAPFQEKYGLSGGMISAVDLLRGIACLAGMEVIHVPGATGFLDTDYEAKARYAVNALDRLDFVYVHVEAPDEAGHMGSVEEKVRAIERLDEAIGIVLDRPDTTVAVLPDHPTPIRYKTHTMNRCRLPCSGRGRMMYRRSPSVRRRKDRSGSSRLLTSSRSSSHKRTGGQNAPLHHLFVVSAYTNSILVWNP</sequence>
<dbReference type="InterPro" id="IPR023665">
    <property type="entry name" value="ApgAM_prokaryotes"/>
</dbReference>
<evidence type="ECO:0000256" key="4">
    <source>
        <dbReference type="ARBA" id="ARBA00005524"/>
    </source>
</evidence>
<feature type="compositionally biased region" description="Basic residues" evidence="8">
    <location>
        <begin position="379"/>
        <end position="392"/>
    </location>
</feature>
<protein>
    <recommendedName>
        <fullName evidence="5">phosphoglycerate mutase (2,3-diphosphoglycerate-independent)</fullName>
        <ecNumber evidence="5">5.4.2.12</ecNumber>
    </recommendedName>
</protein>
<proteinExistence type="inferred from homology"/>
<dbReference type="GO" id="GO:0004619">
    <property type="term" value="F:phosphoglycerate mutase activity"/>
    <property type="evidence" value="ECO:0007669"/>
    <property type="project" value="UniProtKB-EC"/>
</dbReference>
<comment type="pathway">
    <text evidence="3">Carbohydrate degradation; glycolysis; pyruvate from D-glyceraldehyde 3-phosphate: step 3/5.</text>
</comment>
<dbReference type="Proteomes" id="UP000069850">
    <property type="component" value="Chromosome 1"/>
</dbReference>
<dbReference type="EMBL" id="LT158599">
    <property type="protein sequence ID" value="CVK33555.1"/>
    <property type="molecule type" value="Genomic_DNA"/>
</dbReference>
<organism evidence="10 11">
    <name type="scientific">Methanoculleus bourgensis</name>
    <dbReference type="NCBI Taxonomy" id="83986"/>
    <lineage>
        <taxon>Archaea</taxon>
        <taxon>Methanobacteriati</taxon>
        <taxon>Methanobacteriota</taxon>
        <taxon>Stenosarchaea group</taxon>
        <taxon>Methanomicrobia</taxon>
        <taxon>Methanomicrobiales</taxon>
        <taxon>Methanomicrobiaceae</taxon>
        <taxon>Methanoculleus</taxon>
    </lineage>
</organism>
<dbReference type="SUPFAM" id="SSF53649">
    <property type="entry name" value="Alkaline phosphatase-like"/>
    <property type="match status" value="1"/>
</dbReference>
<feature type="domain" description="Metalloenzyme" evidence="9">
    <location>
        <begin position="26"/>
        <end position="368"/>
    </location>
</feature>
<dbReference type="InterPro" id="IPR017850">
    <property type="entry name" value="Alkaline_phosphatase_core_sf"/>
</dbReference>
<dbReference type="NCBIfam" id="TIGR00306">
    <property type="entry name" value="apgM"/>
    <property type="match status" value="1"/>
</dbReference>
<dbReference type="AlphaFoldDB" id="A0A0X3BQ05"/>
<evidence type="ECO:0000256" key="1">
    <source>
        <dbReference type="ARBA" id="ARBA00000370"/>
    </source>
</evidence>
<evidence type="ECO:0000256" key="3">
    <source>
        <dbReference type="ARBA" id="ARBA00004798"/>
    </source>
</evidence>
<comment type="catalytic activity">
    <reaction evidence="1">
        <text>(2R)-2-phosphoglycerate = (2R)-3-phosphoglycerate</text>
        <dbReference type="Rhea" id="RHEA:15901"/>
        <dbReference type="ChEBI" id="CHEBI:58272"/>
        <dbReference type="ChEBI" id="CHEBI:58289"/>
        <dbReference type="EC" id="5.4.2.12"/>
    </reaction>
</comment>
<comment type="function">
    <text evidence="2">Catalyzes the interconversion of 2-phosphoglycerate and 3-phosphoglycerate.</text>
</comment>
<dbReference type="KEGG" id="mema:MMAB1_2342"/>
<dbReference type="EC" id="5.4.2.12" evidence="5"/>
<keyword evidence="6" id="KW-0324">Glycolysis</keyword>
<dbReference type="PANTHER" id="PTHR31209:SF4">
    <property type="entry name" value="2,3-BISPHOSPHOGLYCERATE-INDEPENDENT PHOSPHOGLYCERATE MUTASE"/>
    <property type="match status" value="1"/>
</dbReference>
<reference evidence="10 11" key="1">
    <citation type="submission" date="2016-01" db="EMBL/GenBank/DDBJ databases">
        <authorList>
            <person name="Manzoor S."/>
        </authorList>
    </citation>
    <scope>NUCLEOTIDE SEQUENCE [LARGE SCALE GENOMIC DNA]</scope>
    <source>
        <strain evidence="10">Methanoculleus sp MAB1</strain>
    </source>
</reference>
<dbReference type="CDD" id="cd16011">
    <property type="entry name" value="iPGM_like"/>
    <property type="match status" value="1"/>
</dbReference>
<evidence type="ECO:0000256" key="2">
    <source>
        <dbReference type="ARBA" id="ARBA00002315"/>
    </source>
</evidence>
<evidence type="ECO:0000256" key="7">
    <source>
        <dbReference type="ARBA" id="ARBA00023235"/>
    </source>
</evidence>
<dbReference type="GO" id="GO:0046872">
    <property type="term" value="F:metal ion binding"/>
    <property type="evidence" value="ECO:0007669"/>
    <property type="project" value="InterPro"/>
</dbReference>
<evidence type="ECO:0000256" key="8">
    <source>
        <dbReference type="SAM" id="MobiDB-lite"/>
    </source>
</evidence>